<evidence type="ECO:0000256" key="3">
    <source>
        <dbReference type="ARBA" id="ARBA00022679"/>
    </source>
</evidence>
<keyword evidence="6" id="KW-0479">Metal-binding</keyword>
<dbReference type="InterPro" id="IPR000477">
    <property type="entry name" value="RT_dom"/>
</dbReference>
<evidence type="ECO:0000256" key="6">
    <source>
        <dbReference type="ARBA" id="ARBA00022723"/>
    </source>
</evidence>
<accession>A0A7L3PPF4</accession>
<keyword evidence="3" id="KW-0808">Transferase</keyword>
<dbReference type="GO" id="GO:0035613">
    <property type="term" value="F:RNA stem-loop binding"/>
    <property type="evidence" value="ECO:0007669"/>
    <property type="project" value="TreeGrafter"/>
</dbReference>
<sequence length="106" mass="11958">MGALQPGLPLLTMLPRNWHLTIIDLKDCFFTIPLQEQDTCRFAFTLPSTNKERPAQRFEWIAAQASHAMFHQNAKTLRRVFGLSWSDAQGIVKACDICSRHSGSLG</sequence>
<evidence type="ECO:0000256" key="4">
    <source>
        <dbReference type="ARBA" id="ARBA00022695"/>
    </source>
</evidence>
<keyword evidence="5" id="KW-0540">Nuclease</keyword>
<dbReference type="EC" id="3.1.26.4" evidence="2"/>
<evidence type="ECO:0000256" key="10">
    <source>
        <dbReference type="PROSITE-ProRule" id="PRU00450"/>
    </source>
</evidence>
<dbReference type="PANTHER" id="PTHR41694">
    <property type="entry name" value="ENDOGENOUS RETROVIRUS GROUP K MEMBER POL PROTEIN"/>
    <property type="match status" value="1"/>
</dbReference>
<organism evidence="12 13">
    <name type="scientific">Xiphorhynchus elegans</name>
    <name type="common">elegant woodcreeper</name>
    <dbReference type="NCBI Taxonomy" id="269412"/>
    <lineage>
        <taxon>Eukaryota</taxon>
        <taxon>Metazoa</taxon>
        <taxon>Chordata</taxon>
        <taxon>Craniata</taxon>
        <taxon>Vertebrata</taxon>
        <taxon>Euteleostomi</taxon>
        <taxon>Archelosauria</taxon>
        <taxon>Archosauria</taxon>
        <taxon>Dinosauria</taxon>
        <taxon>Saurischia</taxon>
        <taxon>Theropoda</taxon>
        <taxon>Coelurosauria</taxon>
        <taxon>Aves</taxon>
        <taxon>Neognathae</taxon>
        <taxon>Neoaves</taxon>
        <taxon>Telluraves</taxon>
        <taxon>Australaves</taxon>
        <taxon>Passeriformes</taxon>
        <taxon>Dendrocolaptidae</taxon>
        <taxon>Xiphorhynchus</taxon>
    </lineage>
</organism>
<dbReference type="InterPro" id="IPR043502">
    <property type="entry name" value="DNA/RNA_pol_sf"/>
</dbReference>
<dbReference type="Gene3D" id="1.10.10.200">
    <property type="match status" value="1"/>
</dbReference>
<dbReference type="Pfam" id="PF02022">
    <property type="entry name" value="Integrase_Zn"/>
    <property type="match status" value="1"/>
</dbReference>
<feature type="domain" description="Integrase-type" evidence="11">
    <location>
        <begin position="58"/>
        <end position="99"/>
    </location>
</feature>
<keyword evidence="9" id="KW-0695">RNA-directed DNA polymerase</keyword>
<keyword evidence="4" id="KW-0548">Nucleotidyltransferase</keyword>
<evidence type="ECO:0000256" key="7">
    <source>
        <dbReference type="ARBA" id="ARBA00022759"/>
    </source>
</evidence>
<evidence type="ECO:0000256" key="5">
    <source>
        <dbReference type="ARBA" id="ARBA00022722"/>
    </source>
</evidence>
<keyword evidence="10" id="KW-0863">Zinc-finger</keyword>
<reference evidence="12 13" key="1">
    <citation type="submission" date="2019-09" db="EMBL/GenBank/DDBJ databases">
        <title>Bird 10,000 Genomes (B10K) Project - Family phase.</title>
        <authorList>
            <person name="Zhang G."/>
        </authorList>
    </citation>
    <scope>NUCLEOTIDE SEQUENCE [LARGE SCALE GENOMIC DNA]</scope>
    <source>
        <strain evidence="12">OUT-0059</strain>
        <tissue evidence="12">Muscle</tissue>
    </source>
</reference>
<feature type="non-terminal residue" evidence="12">
    <location>
        <position position="106"/>
    </location>
</feature>
<evidence type="ECO:0000256" key="9">
    <source>
        <dbReference type="ARBA" id="ARBA00022918"/>
    </source>
</evidence>
<dbReference type="InterPro" id="IPR003308">
    <property type="entry name" value="Integrase_Zn-bd_dom_N"/>
</dbReference>
<keyword evidence="10" id="KW-0862">Zinc</keyword>
<comment type="caution">
    <text evidence="12">The sequence shown here is derived from an EMBL/GenBank/DDBJ whole genome shotgun (WGS) entry which is preliminary data.</text>
</comment>
<proteinExistence type="inferred from homology"/>
<dbReference type="SUPFAM" id="SSF56672">
    <property type="entry name" value="DNA/RNA polymerases"/>
    <property type="match status" value="1"/>
</dbReference>
<keyword evidence="13" id="KW-1185">Reference proteome</keyword>
<evidence type="ECO:0000313" key="13">
    <source>
        <dbReference type="Proteomes" id="UP000551443"/>
    </source>
</evidence>
<feature type="non-terminal residue" evidence="12">
    <location>
        <position position="1"/>
    </location>
</feature>
<dbReference type="GO" id="GO:0008270">
    <property type="term" value="F:zinc ion binding"/>
    <property type="evidence" value="ECO:0007669"/>
    <property type="project" value="UniProtKB-KW"/>
</dbReference>
<evidence type="ECO:0000256" key="1">
    <source>
        <dbReference type="ARBA" id="ARBA00010879"/>
    </source>
</evidence>
<dbReference type="SUPFAM" id="SSF46919">
    <property type="entry name" value="N-terminal Zn binding domain of HIV integrase"/>
    <property type="match status" value="1"/>
</dbReference>
<evidence type="ECO:0000259" key="11">
    <source>
        <dbReference type="PROSITE" id="PS50876"/>
    </source>
</evidence>
<keyword evidence="7" id="KW-0255">Endonuclease</keyword>
<dbReference type="InterPro" id="IPR017856">
    <property type="entry name" value="Integrase-like_N"/>
</dbReference>
<evidence type="ECO:0000313" key="12">
    <source>
        <dbReference type="EMBL" id="NXU93166.1"/>
    </source>
</evidence>
<dbReference type="Pfam" id="PF00078">
    <property type="entry name" value="RVT_1"/>
    <property type="match status" value="1"/>
</dbReference>
<name>A0A7L3PPF4_9DEND</name>
<evidence type="ECO:0000256" key="8">
    <source>
        <dbReference type="ARBA" id="ARBA00022801"/>
    </source>
</evidence>
<dbReference type="InterPro" id="IPR043128">
    <property type="entry name" value="Rev_trsase/Diguanyl_cyclase"/>
</dbReference>
<dbReference type="PROSITE" id="PS50876">
    <property type="entry name" value="ZF_INTEGRASE"/>
    <property type="match status" value="1"/>
</dbReference>
<dbReference type="AlphaFoldDB" id="A0A7L3PPF4"/>
<dbReference type="Gene3D" id="3.30.70.270">
    <property type="match status" value="1"/>
</dbReference>
<dbReference type="PANTHER" id="PTHR41694:SF3">
    <property type="entry name" value="RNA-DIRECTED DNA POLYMERASE-RELATED"/>
    <property type="match status" value="1"/>
</dbReference>
<dbReference type="GO" id="GO:0004523">
    <property type="term" value="F:RNA-DNA hybrid ribonuclease activity"/>
    <property type="evidence" value="ECO:0007669"/>
    <property type="project" value="UniProtKB-EC"/>
</dbReference>
<evidence type="ECO:0000256" key="2">
    <source>
        <dbReference type="ARBA" id="ARBA00012180"/>
    </source>
</evidence>
<dbReference type="EMBL" id="VZUH01076870">
    <property type="protein sequence ID" value="NXU93166.1"/>
    <property type="molecule type" value="Genomic_DNA"/>
</dbReference>
<dbReference type="GO" id="GO:0003964">
    <property type="term" value="F:RNA-directed DNA polymerase activity"/>
    <property type="evidence" value="ECO:0007669"/>
    <property type="project" value="UniProtKB-KW"/>
</dbReference>
<dbReference type="Proteomes" id="UP000551443">
    <property type="component" value="Unassembled WGS sequence"/>
</dbReference>
<keyword evidence="8" id="KW-0378">Hydrolase</keyword>
<gene>
    <name evidence="12" type="primary">Ervk19</name>
    <name evidence="12" type="ORF">XIPELE_R15038</name>
</gene>
<comment type="similarity">
    <text evidence="1">Belongs to the beta type-B retroviral polymerase family. HERV class-II K(HML-2) pol subfamily.</text>
</comment>
<protein>
    <recommendedName>
        <fullName evidence="2">ribonuclease H</fullName>
        <ecNumber evidence="2">3.1.26.4</ecNumber>
    </recommendedName>
</protein>